<sequence length="66" mass="7583">MCGQTDEDMHHVLWTCPLYDDIRAVMLGGLENLRLPGTDCAADSSEKKKEEDWISDEDRHCDVKPY</sequence>
<name>A0A4C1XS46_EUMVA</name>
<evidence type="ECO:0008006" key="4">
    <source>
        <dbReference type="Google" id="ProtNLM"/>
    </source>
</evidence>
<feature type="region of interest" description="Disordered" evidence="1">
    <location>
        <begin position="40"/>
        <end position="66"/>
    </location>
</feature>
<evidence type="ECO:0000256" key="1">
    <source>
        <dbReference type="SAM" id="MobiDB-lite"/>
    </source>
</evidence>
<keyword evidence="3" id="KW-1185">Reference proteome</keyword>
<evidence type="ECO:0000313" key="2">
    <source>
        <dbReference type="EMBL" id="GBP65873.1"/>
    </source>
</evidence>
<gene>
    <name evidence="2" type="ORF">EVAR_85141_1</name>
</gene>
<organism evidence="2 3">
    <name type="scientific">Eumeta variegata</name>
    <name type="common">Bagworm moth</name>
    <name type="synonym">Eumeta japonica</name>
    <dbReference type="NCBI Taxonomy" id="151549"/>
    <lineage>
        <taxon>Eukaryota</taxon>
        <taxon>Metazoa</taxon>
        <taxon>Ecdysozoa</taxon>
        <taxon>Arthropoda</taxon>
        <taxon>Hexapoda</taxon>
        <taxon>Insecta</taxon>
        <taxon>Pterygota</taxon>
        <taxon>Neoptera</taxon>
        <taxon>Endopterygota</taxon>
        <taxon>Lepidoptera</taxon>
        <taxon>Glossata</taxon>
        <taxon>Ditrysia</taxon>
        <taxon>Tineoidea</taxon>
        <taxon>Psychidae</taxon>
        <taxon>Oiketicinae</taxon>
        <taxon>Eumeta</taxon>
    </lineage>
</organism>
<dbReference type="EMBL" id="BGZK01000941">
    <property type="protein sequence ID" value="GBP65873.1"/>
    <property type="molecule type" value="Genomic_DNA"/>
</dbReference>
<proteinExistence type="predicted"/>
<comment type="caution">
    <text evidence="2">The sequence shown here is derived from an EMBL/GenBank/DDBJ whole genome shotgun (WGS) entry which is preliminary data.</text>
</comment>
<dbReference type="AlphaFoldDB" id="A0A4C1XS46"/>
<evidence type="ECO:0000313" key="3">
    <source>
        <dbReference type="Proteomes" id="UP000299102"/>
    </source>
</evidence>
<feature type="compositionally biased region" description="Basic and acidic residues" evidence="1">
    <location>
        <begin position="44"/>
        <end position="66"/>
    </location>
</feature>
<protein>
    <recommendedName>
        <fullName evidence="4">Retrovirus-related Pol polyprotein from type-1 retrotransposable element R1 4</fullName>
    </recommendedName>
</protein>
<accession>A0A4C1XS46</accession>
<dbReference type="Proteomes" id="UP000299102">
    <property type="component" value="Unassembled WGS sequence"/>
</dbReference>
<dbReference type="OrthoDB" id="7382669at2759"/>
<reference evidence="2 3" key="1">
    <citation type="journal article" date="2019" name="Commun. Biol.">
        <title>The bagworm genome reveals a unique fibroin gene that provides high tensile strength.</title>
        <authorList>
            <person name="Kono N."/>
            <person name="Nakamura H."/>
            <person name="Ohtoshi R."/>
            <person name="Tomita M."/>
            <person name="Numata K."/>
            <person name="Arakawa K."/>
        </authorList>
    </citation>
    <scope>NUCLEOTIDE SEQUENCE [LARGE SCALE GENOMIC DNA]</scope>
</reference>